<name>A0A829HBI2_9GAMM</name>
<evidence type="ECO:0000313" key="1">
    <source>
        <dbReference type="EMBL" id="EPF69474.1"/>
    </source>
</evidence>
<reference evidence="1 2" key="1">
    <citation type="submission" date="2013-06" db="EMBL/GenBank/DDBJ databases">
        <title>The Genome Sequence of Acinetobacter gyllenbergii CIP 110306.</title>
        <authorList>
            <consortium name="The Broad Institute Genome Sequencing Platform"/>
            <consortium name="The Broad Institute Genome Sequencing Center for Infectious Disease"/>
            <person name="Cerqueira G."/>
            <person name="Feldgarden M."/>
            <person name="Courvalin P."/>
            <person name="Perichon B."/>
            <person name="Grillot-Courvalin C."/>
            <person name="Clermont D."/>
            <person name="Rocha E."/>
            <person name="Yoon E.-J."/>
            <person name="Nemec A."/>
            <person name="Young S.K."/>
            <person name="Zeng Q."/>
            <person name="Gargeya S."/>
            <person name="Fitzgerald M."/>
            <person name="Abouelleil A."/>
            <person name="Alvarado L."/>
            <person name="Berlin A.M."/>
            <person name="Chapman S.B."/>
            <person name="Dewar J."/>
            <person name="Goldberg J."/>
            <person name="Griggs A."/>
            <person name="Gujja S."/>
            <person name="Hansen M."/>
            <person name="Howarth C."/>
            <person name="Imamovic A."/>
            <person name="Larimer J."/>
            <person name="McCowan C."/>
            <person name="Murphy C."/>
            <person name="Pearson M."/>
            <person name="Priest M."/>
            <person name="Roberts A."/>
            <person name="Saif S."/>
            <person name="Shea T."/>
            <person name="Sykes S."/>
            <person name="Wortman J."/>
            <person name="Nusbaum C."/>
            <person name="Birren B."/>
        </authorList>
    </citation>
    <scope>NUCLEOTIDE SEQUENCE [LARGE SCALE GENOMIC DNA]</scope>
    <source>
        <strain evidence="1 2">CIP 110306</strain>
    </source>
</reference>
<organism evidence="1 2">
    <name type="scientific">Acinetobacter gyllenbergii CIP 110306 = MTCC 11365</name>
    <dbReference type="NCBI Taxonomy" id="1217657"/>
    <lineage>
        <taxon>Bacteria</taxon>
        <taxon>Pseudomonadati</taxon>
        <taxon>Pseudomonadota</taxon>
        <taxon>Gammaproteobacteria</taxon>
        <taxon>Moraxellales</taxon>
        <taxon>Moraxellaceae</taxon>
        <taxon>Acinetobacter</taxon>
    </lineage>
</organism>
<dbReference type="EMBL" id="ATGG01000061">
    <property type="protein sequence ID" value="EPF69474.1"/>
    <property type="molecule type" value="Genomic_DNA"/>
</dbReference>
<dbReference type="Proteomes" id="UP000014523">
    <property type="component" value="Unassembled WGS sequence"/>
</dbReference>
<dbReference type="AlphaFoldDB" id="A0A829HBI2"/>
<protein>
    <submittedName>
        <fullName evidence="1">Uncharacterized protein</fullName>
    </submittedName>
</protein>
<evidence type="ECO:0000313" key="2">
    <source>
        <dbReference type="Proteomes" id="UP000014523"/>
    </source>
</evidence>
<accession>A0A829HBI2</accession>
<keyword evidence="2" id="KW-1185">Reference proteome</keyword>
<sequence>MSKQLEENVNSLIINFLENGGFLENPLNESKLNFEYLKINDPILADNIFNFRIESYGQVELQEWDVVRSDEIVNMDELYMEKNNDIDGLTTKIFNFVGKK</sequence>
<dbReference type="RefSeq" id="WP_016541870.1">
    <property type="nucleotide sequence ID" value="NZ_ASQH01000012.1"/>
</dbReference>
<gene>
    <name evidence="1" type="ORF">F957_04045</name>
</gene>
<comment type="caution">
    <text evidence="1">The sequence shown here is derived from an EMBL/GenBank/DDBJ whole genome shotgun (WGS) entry which is preliminary data.</text>
</comment>
<proteinExistence type="predicted"/>